<dbReference type="RefSeq" id="WP_057834092.1">
    <property type="nucleotide sequence ID" value="NZ_LLXZ01000022.1"/>
</dbReference>
<dbReference type="GO" id="GO:0008168">
    <property type="term" value="F:methyltransferase activity"/>
    <property type="evidence" value="ECO:0007669"/>
    <property type="project" value="InterPro"/>
</dbReference>
<dbReference type="InterPro" id="IPR029063">
    <property type="entry name" value="SAM-dependent_MTases_sf"/>
</dbReference>
<proteinExistence type="predicted"/>
<evidence type="ECO:0000313" key="3">
    <source>
        <dbReference type="EMBL" id="KRR13722.1"/>
    </source>
</evidence>
<comment type="caution">
    <text evidence="3">The sequence shown here is derived from an EMBL/GenBank/DDBJ whole genome shotgun (WGS) entry which is preliminary data.</text>
</comment>
<evidence type="ECO:0000259" key="2">
    <source>
        <dbReference type="Pfam" id="PF13649"/>
    </source>
</evidence>
<dbReference type="GO" id="GO:0009234">
    <property type="term" value="P:menaquinone biosynthetic process"/>
    <property type="evidence" value="ECO:0007669"/>
    <property type="project" value="UniProtKB-KW"/>
</dbReference>
<dbReference type="AlphaFoldDB" id="A0A0R3M0U2"/>
<dbReference type="Pfam" id="PF13649">
    <property type="entry name" value="Methyltransf_25"/>
    <property type="match status" value="1"/>
</dbReference>
<protein>
    <recommendedName>
        <fullName evidence="2">Methyltransferase domain-containing protein</fullName>
    </recommendedName>
</protein>
<evidence type="ECO:0000313" key="4">
    <source>
        <dbReference type="Proteomes" id="UP000050863"/>
    </source>
</evidence>
<dbReference type="PANTHER" id="PTHR43591">
    <property type="entry name" value="METHYLTRANSFERASE"/>
    <property type="match status" value="1"/>
</dbReference>
<gene>
    <name evidence="3" type="ORF">CQ12_17690</name>
</gene>
<dbReference type="Gene3D" id="3.40.50.150">
    <property type="entry name" value="Vaccinia Virus protein VP39"/>
    <property type="match status" value="1"/>
</dbReference>
<dbReference type="InterPro" id="IPR004033">
    <property type="entry name" value="UbiE/COQ5_MeTrFase"/>
</dbReference>
<dbReference type="EMBL" id="LLXZ01000022">
    <property type="protein sequence ID" value="KRR13722.1"/>
    <property type="molecule type" value="Genomic_DNA"/>
</dbReference>
<dbReference type="PROSITE" id="PS51608">
    <property type="entry name" value="SAM_MT_UBIE"/>
    <property type="match status" value="1"/>
</dbReference>
<dbReference type="InterPro" id="IPR041698">
    <property type="entry name" value="Methyltransf_25"/>
</dbReference>
<dbReference type="Proteomes" id="UP000050863">
    <property type="component" value="Unassembled WGS sequence"/>
</dbReference>
<keyword evidence="4" id="KW-1185">Reference proteome</keyword>
<evidence type="ECO:0000256" key="1">
    <source>
        <dbReference type="ARBA" id="ARBA00022428"/>
    </source>
</evidence>
<dbReference type="STRING" id="280332.CQ12_17690"/>
<keyword evidence="1" id="KW-0474">Menaquinone biosynthesis</keyword>
<name>A0A0R3M0U2_9BRAD</name>
<sequence>MAKELAYHDEAAVGYDRAFAHVSRHFLPFLLSAARVASGMNVLDIATGTGLAAAESLLVVGPTGHVVAADVSEAMVGQARQRLSAAANVTFAVEDGQSLSFADCSFDALTCSLGLMFFPDPSRGLSEFLRVLRPGGRAAASVATVPERTYNGRINTAMAKHLPAISEATARTFSLGDSARLRQLLEQAGFQNIEITSQAHQFKMPSFDAYFGPFERGGGSTGQAYLTLPQSVRDIVREEVQRNLGDTGGPVEIEVEYQFASGQRC</sequence>
<reference evidence="3 4" key="1">
    <citation type="submission" date="2014-03" db="EMBL/GenBank/DDBJ databases">
        <title>Bradyrhizobium valentinum sp. nov., isolated from effective nodules of Lupinus mariae-josephae, a lupine endemic of basic-lime soils in Eastern Spain.</title>
        <authorList>
            <person name="Duran D."/>
            <person name="Rey L."/>
            <person name="Navarro A."/>
            <person name="Busquets A."/>
            <person name="Imperial J."/>
            <person name="Ruiz-Argueso T."/>
        </authorList>
    </citation>
    <scope>NUCLEOTIDE SEQUENCE [LARGE SCALE GENOMIC DNA]</scope>
    <source>
        <strain evidence="3 4">PAC68</strain>
    </source>
</reference>
<dbReference type="CDD" id="cd02440">
    <property type="entry name" value="AdoMet_MTases"/>
    <property type="match status" value="1"/>
</dbReference>
<organism evidence="3 4">
    <name type="scientific">Bradyrhizobium jicamae</name>
    <dbReference type="NCBI Taxonomy" id="280332"/>
    <lineage>
        <taxon>Bacteria</taxon>
        <taxon>Pseudomonadati</taxon>
        <taxon>Pseudomonadota</taxon>
        <taxon>Alphaproteobacteria</taxon>
        <taxon>Hyphomicrobiales</taxon>
        <taxon>Nitrobacteraceae</taxon>
        <taxon>Bradyrhizobium</taxon>
    </lineage>
</organism>
<accession>A0A0R3M0U2</accession>
<feature type="domain" description="Methyltransferase" evidence="2">
    <location>
        <begin position="42"/>
        <end position="136"/>
    </location>
</feature>
<dbReference type="SUPFAM" id="SSF53335">
    <property type="entry name" value="S-adenosyl-L-methionine-dependent methyltransferases"/>
    <property type="match status" value="1"/>
</dbReference>